<dbReference type="GO" id="GO:0008270">
    <property type="term" value="F:zinc ion binding"/>
    <property type="evidence" value="ECO:0007669"/>
    <property type="project" value="InterPro"/>
</dbReference>
<keyword evidence="4 7" id="KW-0862">Zinc</keyword>
<keyword evidence="5 7" id="KW-0482">Metalloprotease</keyword>
<evidence type="ECO:0000256" key="4">
    <source>
        <dbReference type="ARBA" id="ARBA00022833"/>
    </source>
</evidence>
<organism evidence="9">
    <name type="scientific">Ceriantheomorphe brasiliensis</name>
    <dbReference type="NCBI Taxonomy" id="1048506"/>
    <lineage>
        <taxon>Eukaryota</taxon>
        <taxon>Metazoa</taxon>
        <taxon>Cnidaria</taxon>
        <taxon>Anthozoa</taxon>
        <taxon>Ceriantharia</taxon>
        <taxon>Spirularia</taxon>
        <taxon>Cerianthidae</taxon>
        <taxon>Ceriantheomorphe</taxon>
    </lineage>
</organism>
<dbReference type="AlphaFoldDB" id="A0A7G7WYQ7"/>
<dbReference type="SMART" id="SM00235">
    <property type="entry name" value="ZnMc"/>
    <property type="match status" value="1"/>
</dbReference>
<comment type="cofactor">
    <cofactor evidence="7">
        <name>Zn(2+)</name>
        <dbReference type="ChEBI" id="CHEBI:29105"/>
    </cofactor>
    <text evidence="7">Binds 1 zinc ion per subunit.</text>
</comment>
<evidence type="ECO:0000256" key="1">
    <source>
        <dbReference type="ARBA" id="ARBA00022670"/>
    </source>
</evidence>
<dbReference type="GO" id="GO:0006508">
    <property type="term" value="P:proteolysis"/>
    <property type="evidence" value="ECO:0007669"/>
    <property type="project" value="UniProtKB-KW"/>
</dbReference>
<dbReference type="InterPro" id="IPR006026">
    <property type="entry name" value="Peptidase_Metallo"/>
</dbReference>
<dbReference type="InterPro" id="IPR024079">
    <property type="entry name" value="MetalloPept_cat_dom_sf"/>
</dbReference>
<dbReference type="CDD" id="cd04280">
    <property type="entry name" value="ZnMc_astacin_like"/>
    <property type="match status" value="1"/>
</dbReference>
<feature type="chain" id="PRO_5029038336" description="Metalloendopeptidase" evidence="7">
    <location>
        <begin position="19"/>
        <end position="216"/>
    </location>
</feature>
<protein>
    <recommendedName>
        <fullName evidence="7">Metalloendopeptidase</fullName>
        <ecNumber evidence="7">3.4.24.-</ecNumber>
    </recommendedName>
</protein>
<reference evidence="9" key="1">
    <citation type="journal article" date="2020" name="Mar. Drugs">
        <title>Transcriptomic Analysis of Four Cerianthid (Cnidaria, Ceriantharia) Venoms.</title>
        <authorList>
            <person name="Klompen A.M.L."/>
            <person name="Macrander J."/>
            <person name="Reitzel A.M."/>
            <person name="Stampar S.N."/>
        </authorList>
    </citation>
    <scope>NUCLEOTIDE SEQUENCE</scope>
</reference>
<dbReference type="EMBL" id="MT747462">
    <property type="protein sequence ID" value="QNH72396.1"/>
    <property type="molecule type" value="mRNA"/>
</dbReference>
<dbReference type="Pfam" id="PF01400">
    <property type="entry name" value="Astacin"/>
    <property type="match status" value="2"/>
</dbReference>
<dbReference type="GO" id="GO:0004222">
    <property type="term" value="F:metalloendopeptidase activity"/>
    <property type="evidence" value="ECO:0007669"/>
    <property type="project" value="UniProtKB-UniRule"/>
</dbReference>
<dbReference type="PANTHER" id="PTHR10127">
    <property type="entry name" value="DISCOIDIN, CUB, EGF, LAMININ , AND ZINC METALLOPROTEASE DOMAIN CONTAINING"/>
    <property type="match status" value="1"/>
</dbReference>
<dbReference type="EC" id="3.4.24.-" evidence="7"/>
<dbReference type="InterPro" id="IPR034035">
    <property type="entry name" value="Astacin-like_dom"/>
</dbReference>
<name>A0A7G7WYQ7_9CNID</name>
<dbReference type="PRINTS" id="PR00480">
    <property type="entry name" value="ASTACIN"/>
</dbReference>
<dbReference type="SUPFAM" id="SSF55486">
    <property type="entry name" value="Metalloproteases ('zincins'), catalytic domain"/>
    <property type="match status" value="1"/>
</dbReference>
<evidence type="ECO:0000256" key="3">
    <source>
        <dbReference type="ARBA" id="ARBA00022801"/>
    </source>
</evidence>
<accession>A0A7G7WYQ7</accession>
<dbReference type="PROSITE" id="PS51864">
    <property type="entry name" value="ASTACIN"/>
    <property type="match status" value="1"/>
</dbReference>
<keyword evidence="1 7" id="KW-0645">Protease</keyword>
<dbReference type="InterPro" id="IPR001506">
    <property type="entry name" value="Peptidase_M12A"/>
</dbReference>
<keyword evidence="7" id="KW-0732">Signal</keyword>
<proteinExistence type="evidence at transcript level"/>
<evidence type="ECO:0000259" key="8">
    <source>
        <dbReference type="PROSITE" id="PS51864"/>
    </source>
</evidence>
<keyword evidence="3 7" id="KW-0378">Hydrolase</keyword>
<evidence type="ECO:0000313" key="9">
    <source>
        <dbReference type="EMBL" id="QNH72396.1"/>
    </source>
</evidence>
<feature type="signal peptide" evidence="7">
    <location>
        <begin position="1"/>
        <end position="18"/>
    </location>
</feature>
<comment type="caution">
    <text evidence="6">Lacks conserved residue(s) required for the propagation of feature annotation.</text>
</comment>
<evidence type="ECO:0000256" key="2">
    <source>
        <dbReference type="ARBA" id="ARBA00022723"/>
    </source>
</evidence>
<evidence type="ECO:0000256" key="6">
    <source>
        <dbReference type="PROSITE-ProRule" id="PRU01211"/>
    </source>
</evidence>
<reference evidence="9" key="2">
    <citation type="submission" date="2020-07" db="EMBL/GenBank/DDBJ databases">
        <authorList>
            <person name="Klompen A.L."/>
            <person name="Macrander J."/>
            <person name="Reitzel A.M."/>
            <person name="Stampar S.N."/>
        </authorList>
    </citation>
    <scope>NUCLEOTIDE SEQUENCE</scope>
</reference>
<dbReference type="PANTHER" id="PTHR10127:SF780">
    <property type="entry name" value="METALLOENDOPEPTIDASE"/>
    <property type="match status" value="1"/>
</dbReference>
<feature type="domain" description="Peptidase M12A" evidence="8">
    <location>
        <begin position="51"/>
        <end position="214"/>
    </location>
</feature>
<sequence>MNMYTIGLVLLLVQTTYCATSPEEGNNFEGDMILTSYQRRMIENNDMNKRGAIIGHRWPGGVVPYTFHRSFFFDEQGKNVIRGAMKEWSDNTCVKFKKRSDERGYIQFQKPRKLGCASYVGYRRRRQVIKLSAGCLYHGIVAHEIEYRHNFQKYGNINSLGEKYDYGSIMHYGKKAFSRNGMDTIKTLNGAAIGQRARLSRGDIKQMNKMYNCKER</sequence>
<evidence type="ECO:0000256" key="5">
    <source>
        <dbReference type="ARBA" id="ARBA00023049"/>
    </source>
</evidence>
<dbReference type="Gene3D" id="3.40.390.10">
    <property type="entry name" value="Collagenase (Catalytic Domain)"/>
    <property type="match status" value="2"/>
</dbReference>
<evidence type="ECO:0000256" key="7">
    <source>
        <dbReference type="RuleBase" id="RU361183"/>
    </source>
</evidence>
<keyword evidence="2 7" id="KW-0479">Metal-binding</keyword>
<feature type="active site" evidence="6">
    <location>
        <position position="144"/>
    </location>
</feature>